<feature type="transmembrane region" description="Helical" evidence="7">
    <location>
        <begin position="208"/>
        <end position="234"/>
    </location>
</feature>
<keyword evidence="5 7" id="KW-1133">Transmembrane helix</keyword>
<dbReference type="Gene3D" id="1.20.81.30">
    <property type="entry name" value="Type II secretion system (T2SS), domain F"/>
    <property type="match status" value="2"/>
</dbReference>
<keyword evidence="3" id="KW-1003">Cell membrane</keyword>
<dbReference type="PRINTS" id="PR00812">
    <property type="entry name" value="BCTERIALGSPF"/>
</dbReference>
<evidence type="ECO:0000256" key="1">
    <source>
        <dbReference type="ARBA" id="ARBA00004651"/>
    </source>
</evidence>
<organism evidence="9 10">
    <name type="scientific">Suilimivivens aceti</name>
    <dbReference type="NCBI Taxonomy" id="2981774"/>
    <lineage>
        <taxon>Bacteria</taxon>
        <taxon>Bacillati</taxon>
        <taxon>Bacillota</taxon>
        <taxon>Clostridia</taxon>
        <taxon>Lachnospirales</taxon>
        <taxon>Lachnospiraceae</taxon>
        <taxon>Suilimivivens</taxon>
    </lineage>
</organism>
<dbReference type="InterPro" id="IPR003004">
    <property type="entry name" value="GspF/PilC"/>
</dbReference>
<keyword evidence="6 7" id="KW-0472">Membrane</keyword>
<proteinExistence type="inferred from homology"/>
<dbReference type="Pfam" id="PF00482">
    <property type="entry name" value="T2SSF"/>
    <property type="match status" value="2"/>
</dbReference>
<keyword evidence="4 7" id="KW-0812">Transmembrane</keyword>
<accession>A0ABT2T363</accession>
<evidence type="ECO:0000259" key="8">
    <source>
        <dbReference type="Pfam" id="PF00482"/>
    </source>
</evidence>
<comment type="similarity">
    <text evidence="2">Belongs to the GSP F family.</text>
</comment>
<feature type="transmembrane region" description="Helical" evidence="7">
    <location>
        <begin position="368"/>
        <end position="389"/>
    </location>
</feature>
<evidence type="ECO:0000313" key="10">
    <source>
        <dbReference type="Proteomes" id="UP001652432"/>
    </source>
</evidence>
<keyword evidence="10" id="KW-1185">Reference proteome</keyword>
<comment type="subcellular location">
    <subcellularLocation>
        <location evidence="1">Cell membrane</location>
        <topology evidence="1">Multi-pass membrane protein</topology>
    </subcellularLocation>
</comment>
<feature type="domain" description="Type II secretion system protein GspF" evidence="8">
    <location>
        <begin position="64"/>
        <end position="186"/>
    </location>
</feature>
<protein>
    <submittedName>
        <fullName evidence="9">Type II secretion system F family protein</fullName>
    </submittedName>
</protein>
<evidence type="ECO:0000256" key="7">
    <source>
        <dbReference type="SAM" id="Phobius"/>
    </source>
</evidence>
<reference evidence="9 10" key="1">
    <citation type="journal article" date="2021" name="ISME Commun">
        <title>Automated analysis of genomic sequences facilitates high-throughput and comprehensive description of bacteria.</title>
        <authorList>
            <person name="Hitch T.C.A."/>
        </authorList>
    </citation>
    <scope>NUCLEOTIDE SEQUENCE [LARGE SCALE GENOMIC DNA]</scope>
    <source>
        <strain evidence="9 10">Sanger_18</strain>
    </source>
</reference>
<dbReference type="RefSeq" id="WP_262574721.1">
    <property type="nucleotide sequence ID" value="NZ_JAOQKJ010000006.1"/>
</dbReference>
<dbReference type="PANTHER" id="PTHR30012:SF0">
    <property type="entry name" value="TYPE II SECRETION SYSTEM PROTEIN F-RELATED"/>
    <property type="match status" value="1"/>
</dbReference>
<dbReference type="InterPro" id="IPR042094">
    <property type="entry name" value="T2SS_GspF_sf"/>
</dbReference>
<evidence type="ECO:0000256" key="6">
    <source>
        <dbReference type="ARBA" id="ARBA00023136"/>
    </source>
</evidence>
<feature type="transmembrane region" description="Helical" evidence="7">
    <location>
        <begin position="168"/>
        <end position="188"/>
    </location>
</feature>
<comment type="caution">
    <text evidence="9">The sequence shown here is derived from an EMBL/GenBank/DDBJ whole genome shotgun (WGS) entry which is preliminary data.</text>
</comment>
<dbReference type="Proteomes" id="UP001652432">
    <property type="component" value="Unassembled WGS sequence"/>
</dbReference>
<dbReference type="PANTHER" id="PTHR30012">
    <property type="entry name" value="GENERAL SECRETION PATHWAY PROTEIN"/>
    <property type="match status" value="1"/>
</dbReference>
<evidence type="ECO:0000256" key="5">
    <source>
        <dbReference type="ARBA" id="ARBA00022989"/>
    </source>
</evidence>
<sequence length="401" mass="44988">MARYYYEARNKKGRAVTGEMSAVSEEELYQKLKTEGKYLIDARDMQESRSYHQLSPLMLSEFNRELSDMLGAGVPLVRCLTILSQEETRKKKDREILTGVLKAVRQGEALSDAMEQQKGAFPALMIHMYRAAENGGNLGGTAMRLSLHYEKEHHLDTRIKGAVTYPKILAVMSVLMVIFIMSFILPQLSELFDNMSQLPLPTRILFGISDFIGTHGIGLLTVLIILVLLFLLLFRIPAVRRKRDEWKLKIPVAGKLLSVIYTARFARSLSSLYRSGLPIVNAMQIARRTIGNSYIEGQFDEVISLLKEGHCLSEAVDHINGFRKKLSSVIRVGEESGDMAVMLDSLADAFDYESEMATGRLISYLEPALIIGMAVIIGFIMIAVMMPIYDSYSAIGTSVYY</sequence>
<evidence type="ECO:0000313" key="9">
    <source>
        <dbReference type="EMBL" id="MCU6744637.1"/>
    </source>
</evidence>
<evidence type="ECO:0000256" key="3">
    <source>
        <dbReference type="ARBA" id="ARBA00022475"/>
    </source>
</evidence>
<evidence type="ECO:0000256" key="4">
    <source>
        <dbReference type="ARBA" id="ARBA00022692"/>
    </source>
</evidence>
<feature type="domain" description="Type II secretion system protein GspF" evidence="8">
    <location>
        <begin position="265"/>
        <end position="387"/>
    </location>
</feature>
<dbReference type="InterPro" id="IPR018076">
    <property type="entry name" value="T2SS_GspF_dom"/>
</dbReference>
<dbReference type="EMBL" id="JAOQKJ010000006">
    <property type="protein sequence ID" value="MCU6744637.1"/>
    <property type="molecule type" value="Genomic_DNA"/>
</dbReference>
<evidence type="ECO:0000256" key="2">
    <source>
        <dbReference type="ARBA" id="ARBA00005745"/>
    </source>
</evidence>
<gene>
    <name evidence="9" type="ORF">OCV77_09025</name>
</gene>
<name>A0ABT2T363_9FIRM</name>